<gene>
    <name evidence="2" type="ORF">LCGC14_0673740</name>
</gene>
<evidence type="ECO:0000313" key="2">
    <source>
        <dbReference type="EMBL" id="KKN46346.1"/>
    </source>
</evidence>
<sequence length="31" mass="3512">MKYELMKLGLYIAAALAIGFTMWVCSIFVPM</sequence>
<keyword evidence="1" id="KW-0472">Membrane</keyword>
<comment type="caution">
    <text evidence="2">The sequence shown here is derived from an EMBL/GenBank/DDBJ whole genome shotgun (WGS) entry which is preliminary data.</text>
</comment>
<dbReference type="EMBL" id="LAZR01001335">
    <property type="protein sequence ID" value="KKN46346.1"/>
    <property type="molecule type" value="Genomic_DNA"/>
</dbReference>
<keyword evidence="1" id="KW-0812">Transmembrane</keyword>
<keyword evidence="1" id="KW-1133">Transmembrane helix</keyword>
<dbReference type="AlphaFoldDB" id="A0A0F9TBP6"/>
<proteinExistence type="predicted"/>
<name>A0A0F9TBP6_9ZZZZ</name>
<reference evidence="2" key="1">
    <citation type="journal article" date="2015" name="Nature">
        <title>Complex archaea that bridge the gap between prokaryotes and eukaryotes.</title>
        <authorList>
            <person name="Spang A."/>
            <person name="Saw J.H."/>
            <person name="Jorgensen S.L."/>
            <person name="Zaremba-Niedzwiedzka K."/>
            <person name="Martijn J."/>
            <person name="Lind A.E."/>
            <person name="van Eijk R."/>
            <person name="Schleper C."/>
            <person name="Guy L."/>
            <person name="Ettema T.J."/>
        </authorList>
    </citation>
    <scope>NUCLEOTIDE SEQUENCE</scope>
</reference>
<accession>A0A0F9TBP6</accession>
<protein>
    <submittedName>
        <fullName evidence="2">Uncharacterized protein</fullName>
    </submittedName>
</protein>
<evidence type="ECO:0000256" key="1">
    <source>
        <dbReference type="SAM" id="Phobius"/>
    </source>
</evidence>
<organism evidence="2">
    <name type="scientific">marine sediment metagenome</name>
    <dbReference type="NCBI Taxonomy" id="412755"/>
    <lineage>
        <taxon>unclassified sequences</taxon>
        <taxon>metagenomes</taxon>
        <taxon>ecological metagenomes</taxon>
    </lineage>
</organism>
<feature type="transmembrane region" description="Helical" evidence="1">
    <location>
        <begin position="9"/>
        <end position="29"/>
    </location>
</feature>